<dbReference type="EMBL" id="JAGVRH010000003">
    <property type="protein sequence ID" value="MBS2126343.1"/>
    <property type="molecule type" value="Genomic_DNA"/>
</dbReference>
<comment type="caution">
    <text evidence="6">The sequence shown here is derived from an EMBL/GenBank/DDBJ whole genome shotgun (WGS) entry which is preliminary data.</text>
</comment>
<evidence type="ECO:0000256" key="3">
    <source>
        <dbReference type="ARBA" id="ARBA00023274"/>
    </source>
</evidence>
<evidence type="ECO:0000313" key="6">
    <source>
        <dbReference type="EMBL" id="MBS2126343.1"/>
    </source>
</evidence>
<comment type="similarity">
    <text evidence="1 5">Belongs to the bacterial ribosomal protein bL33 family.</text>
</comment>
<dbReference type="HAMAP" id="MF_00294">
    <property type="entry name" value="Ribosomal_bL33"/>
    <property type="match status" value="1"/>
</dbReference>
<keyword evidence="3 5" id="KW-0687">Ribonucleoprotein</keyword>
<dbReference type="InterPro" id="IPR001705">
    <property type="entry name" value="Ribosomal_bL33"/>
</dbReference>
<reference evidence="6" key="1">
    <citation type="submission" date="2021-04" db="EMBL/GenBank/DDBJ databases">
        <title>Draft genome sequence of StrPh-CL8, a phytoplasma strain causing strawberry phyllody in Chile.</title>
        <authorList>
            <person name="Cui W."/>
            <person name="Zamorano A."/>
            <person name="Fiore N."/>
        </authorList>
    </citation>
    <scope>NUCLEOTIDE SEQUENCE [LARGE SCALE GENOMIC DNA]</scope>
    <source>
        <strain evidence="6">StrPh-Cl</strain>
    </source>
</reference>
<dbReference type="InterPro" id="IPR011332">
    <property type="entry name" value="Ribosomal_zn-bd"/>
</dbReference>
<evidence type="ECO:0000256" key="2">
    <source>
        <dbReference type="ARBA" id="ARBA00022980"/>
    </source>
</evidence>
<name>A0ABS5K4Y2_9MOLU</name>
<dbReference type="PROSITE" id="PS00582">
    <property type="entry name" value="RIBOSOMAL_L33"/>
    <property type="match status" value="1"/>
</dbReference>
<dbReference type="Gene3D" id="2.20.28.120">
    <property type="entry name" value="Ribosomal protein L33"/>
    <property type="match status" value="1"/>
</dbReference>
<dbReference type="InterPro" id="IPR038584">
    <property type="entry name" value="Ribosomal_bL33_sf"/>
</dbReference>
<dbReference type="Pfam" id="PF00471">
    <property type="entry name" value="Ribosomal_L33"/>
    <property type="match status" value="1"/>
</dbReference>
<dbReference type="InterPro" id="IPR018264">
    <property type="entry name" value="Ribosomal_bL33_CS"/>
</dbReference>
<dbReference type="NCBIfam" id="NF001860">
    <property type="entry name" value="PRK00595.1"/>
    <property type="match status" value="1"/>
</dbReference>
<dbReference type="RefSeq" id="WP_212331225.1">
    <property type="nucleotide sequence ID" value="NZ_JAGVRH010000003.1"/>
</dbReference>
<evidence type="ECO:0000256" key="1">
    <source>
        <dbReference type="ARBA" id="ARBA00007596"/>
    </source>
</evidence>
<sequence>MRDLVKLICTDCKRENYYTDKNKKRTSVRLELKKYCFFTRTHTLHREKK</sequence>
<evidence type="ECO:0000256" key="4">
    <source>
        <dbReference type="ARBA" id="ARBA00035176"/>
    </source>
</evidence>
<dbReference type="SUPFAM" id="SSF57829">
    <property type="entry name" value="Zn-binding ribosomal proteins"/>
    <property type="match status" value="1"/>
</dbReference>
<keyword evidence="7" id="KW-1185">Reference proteome</keyword>
<evidence type="ECO:0000313" key="7">
    <source>
        <dbReference type="Proteomes" id="UP000811481"/>
    </source>
</evidence>
<protein>
    <recommendedName>
        <fullName evidence="4 5">Large ribosomal subunit protein bL33</fullName>
    </recommendedName>
</protein>
<dbReference type="Proteomes" id="UP000811481">
    <property type="component" value="Unassembled WGS sequence"/>
</dbReference>
<proteinExistence type="inferred from homology"/>
<evidence type="ECO:0000256" key="5">
    <source>
        <dbReference type="HAMAP-Rule" id="MF_00294"/>
    </source>
</evidence>
<dbReference type="NCBIfam" id="NF001764">
    <property type="entry name" value="PRK00504.1"/>
    <property type="match status" value="1"/>
</dbReference>
<dbReference type="GO" id="GO:0005840">
    <property type="term" value="C:ribosome"/>
    <property type="evidence" value="ECO:0007669"/>
    <property type="project" value="UniProtKB-KW"/>
</dbReference>
<gene>
    <name evidence="5 6" type="primary">rpmG</name>
    <name evidence="6" type="ORF">J8J04_01325</name>
</gene>
<keyword evidence="2 5" id="KW-0689">Ribosomal protein</keyword>
<accession>A0ABS5K4Y2</accession>
<organism evidence="6 7">
    <name type="scientific">'Fragaria x ananassa' phyllody phytoplasma</name>
    <dbReference type="NCBI Taxonomy" id="2358428"/>
    <lineage>
        <taxon>Bacteria</taxon>
        <taxon>Bacillati</taxon>
        <taxon>Mycoplasmatota</taxon>
        <taxon>Mollicutes</taxon>
        <taxon>Acholeplasmatales</taxon>
        <taxon>Acholeplasmataceae</taxon>
        <taxon>Candidatus Phytoplasma</taxon>
        <taxon>16SrXIII (Mexican periwinkle virescence group)</taxon>
    </lineage>
</organism>
<dbReference type="NCBIfam" id="TIGR01023">
    <property type="entry name" value="rpmG_bact"/>
    <property type="match status" value="1"/>
</dbReference>